<dbReference type="SMART" id="SM00409">
    <property type="entry name" value="IG"/>
    <property type="match status" value="3"/>
</dbReference>
<dbReference type="InterPro" id="IPR003599">
    <property type="entry name" value="Ig_sub"/>
</dbReference>
<keyword evidence="3" id="KW-0963">Cytoplasm</keyword>
<dbReference type="Ensembl" id="ENSPNAT00000081792.1">
    <property type="protein sequence ID" value="ENSPNAP00000073967.1"/>
    <property type="gene ID" value="ENSPNAG00000032016.1"/>
</dbReference>
<evidence type="ECO:0000256" key="2">
    <source>
        <dbReference type="ARBA" id="ARBA00006692"/>
    </source>
</evidence>
<evidence type="ECO:0000256" key="5">
    <source>
        <dbReference type="ARBA" id="ARBA00023319"/>
    </source>
</evidence>
<dbReference type="InterPro" id="IPR013783">
    <property type="entry name" value="Ig-like_fold"/>
</dbReference>
<dbReference type="InterPro" id="IPR036179">
    <property type="entry name" value="Ig-like_dom_sf"/>
</dbReference>
<dbReference type="Pfam" id="PF07679">
    <property type="entry name" value="I-set"/>
    <property type="match status" value="3"/>
</dbReference>
<accession>A0AAR2LH44</accession>
<evidence type="ECO:0000313" key="8">
    <source>
        <dbReference type="Proteomes" id="UP001501920"/>
    </source>
</evidence>
<reference evidence="7" key="3">
    <citation type="submission" date="2025-09" db="UniProtKB">
        <authorList>
            <consortium name="Ensembl"/>
        </authorList>
    </citation>
    <scope>IDENTIFICATION</scope>
</reference>
<dbReference type="GO" id="GO:0045214">
    <property type="term" value="P:sarcomere organization"/>
    <property type="evidence" value="ECO:0007669"/>
    <property type="project" value="TreeGrafter"/>
</dbReference>
<feature type="domain" description="Ig-like" evidence="6">
    <location>
        <begin position="101"/>
        <end position="182"/>
    </location>
</feature>
<name>A0AAR2LH44_PYGNA</name>
<dbReference type="FunFam" id="2.60.40.10:FF:000425">
    <property type="entry name" value="Myosin light chain kinase"/>
    <property type="match status" value="1"/>
</dbReference>
<dbReference type="InterPro" id="IPR003598">
    <property type="entry name" value="Ig_sub2"/>
</dbReference>
<keyword evidence="4" id="KW-0677">Repeat</keyword>
<comment type="similarity">
    <text evidence="2">Belongs to the protein kinase superfamily. CAMK Ser/Thr protein kinase family.</text>
</comment>
<protein>
    <recommendedName>
        <fullName evidence="6">Ig-like domain-containing protein</fullName>
    </recommendedName>
</protein>
<feature type="domain" description="Ig-like" evidence="6">
    <location>
        <begin position="184"/>
        <end position="274"/>
    </location>
</feature>
<organism evidence="7 8">
    <name type="scientific">Pygocentrus nattereri</name>
    <name type="common">Red-bellied piranha</name>
    <dbReference type="NCBI Taxonomy" id="42514"/>
    <lineage>
        <taxon>Eukaryota</taxon>
        <taxon>Metazoa</taxon>
        <taxon>Chordata</taxon>
        <taxon>Craniata</taxon>
        <taxon>Vertebrata</taxon>
        <taxon>Euteleostomi</taxon>
        <taxon>Actinopterygii</taxon>
        <taxon>Neopterygii</taxon>
        <taxon>Teleostei</taxon>
        <taxon>Ostariophysi</taxon>
        <taxon>Characiformes</taxon>
        <taxon>Characoidei</taxon>
        <taxon>Pygocentrus</taxon>
    </lineage>
</organism>
<dbReference type="AlphaFoldDB" id="A0AAR2LH44"/>
<dbReference type="SUPFAM" id="SSF48726">
    <property type="entry name" value="Immunoglobulin"/>
    <property type="match status" value="3"/>
</dbReference>
<dbReference type="Gene3D" id="2.60.40.10">
    <property type="entry name" value="Immunoglobulins"/>
    <property type="match status" value="3"/>
</dbReference>
<dbReference type="PANTHER" id="PTHR13817">
    <property type="entry name" value="TITIN"/>
    <property type="match status" value="1"/>
</dbReference>
<evidence type="ECO:0000256" key="4">
    <source>
        <dbReference type="ARBA" id="ARBA00022737"/>
    </source>
</evidence>
<evidence type="ECO:0000256" key="3">
    <source>
        <dbReference type="ARBA" id="ARBA00022490"/>
    </source>
</evidence>
<dbReference type="PANTHER" id="PTHR13817:SF151">
    <property type="entry name" value="TITIN"/>
    <property type="match status" value="1"/>
</dbReference>
<dbReference type="PROSITE" id="PS50835">
    <property type="entry name" value="IG_LIKE"/>
    <property type="match status" value="3"/>
</dbReference>
<dbReference type="InterPro" id="IPR007110">
    <property type="entry name" value="Ig-like_dom"/>
</dbReference>
<proteinExistence type="inferred from homology"/>
<dbReference type="SMART" id="SM00408">
    <property type="entry name" value="IGc2"/>
    <property type="match status" value="3"/>
</dbReference>
<dbReference type="InterPro" id="IPR013098">
    <property type="entry name" value="Ig_I-set"/>
</dbReference>
<keyword evidence="8" id="KW-1185">Reference proteome</keyword>
<evidence type="ECO:0000256" key="1">
    <source>
        <dbReference type="ARBA" id="ARBA00004496"/>
    </source>
</evidence>
<keyword evidence="5" id="KW-0393">Immunoglobulin domain</keyword>
<feature type="domain" description="Ig-like" evidence="6">
    <location>
        <begin position="1"/>
        <end position="90"/>
    </location>
</feature>
<reference evidence="7 8" key="1">
    <citation type="submission" date="2020-10" db="EMBL/GenBank/DDBJ databases">
        <title>Pygocentrus nattereri (red-bellied piranha) genome, fPygNat1, primary haplotype.</title>
        <authorList>
            <person name="Myers G."/>
            <person name="Meyer A."/>
            <person name="Karagic N."/>
            <person name="Pippel M."/>
            <person name="Winkler S."/>
            <person name="Tracey A."/>
            <person name="Wood J."/>
            <person name="Formenti G."/>
            <person name="Howe K."/>
            <person name="Fedrigo O."/>
            <person name="Jarvis E.D."/>
        </authorList>
    </citation>
    <scope>NUCLEOTIDE SEQUENCE [LARGE SCALE GENOMIC DNA]</scope>
</reference>
<dbReference type="InterPro" id="IPR050964">
    <property type="entry name" value="Striated_Muscle_Regulatory"/>
</dbReference>
<sequence length="390" mass="43521">KHLGTLVLEPLSVEAGKPARFSVEVTGIPQPQVSWYKNSQALSAGFKCKFLREGNEHTLLLIEVFPEDAAQYNCEARNDYGQATSSATLNSVKKEPIGQRPTFIQPIVSSGEMATFLCYVDPQSLSDFLWYHDGRRLASKKRIKYQQSGNVLSLFIHNVQQEDQGIYSCVIKSKDGRTQRTSVPKVFRELENISCSDGQTVILECIILGEPAPSVIWLHDDIALDPLNIDKYKFEEHDKSYRLYIYNFTYLDAGTYRCTATNKHGQVESVADVSFDSTALDSGFSSLATLEMGELARPLGFSTDITPTVRDIPEVALDITQSGKEITSSFQPRESEIREFRALVPGKASPVRIAPDVTERVFEENVVQSIEGKSVRNRSFADPAASELHH</sequence>
<evidence type="ECO:0000259" key="6">
    <source>
        <dbReference type="PROSITE" id="PS50835"/>
    </source>
</evidence>
<reference evidence="7" key="2">
    <citation type="submission" date="2025-08" db="UniProtKB">
        <authorList>
            <consortium name="Ensembl"/>
        </authorList>
    </citation>
    <scope>IDENTIFICATION</scope>
</reference>
<dbReference type="GO" id="GO:0031430">
    <property type="term" value="C:M band"/>
    <property type="evidence" value="ECO:0007669"/>
    <property type="project" value="TreeGrafter"/>
</dbReference>
<evidence type="ECO:0000313" key="7">
    <source>
        <dbReference type="Ensembl" id="ENSPNAP00000073967.1"/>
    </source>
</evidence>
<comment type="subcellular location">
    <subcellularLocation>
        <location evidence="1">Cytoplasm</location>
    </subcellularLocation>
</comment>
<dbReference type="GeneTree" id="ENSGT01110000267173"/>
<dbReference type="Proteomes" id="UP001501920">
    <property type="component" value="Chromosome 6"/>
</dbReference>
<dbReference type="FunFam" id="2.60.40.10:FF:000080">
    <property type="entry name" value="Myosin light chain kinase, smooth muscle"/>
    <property type="match status" value="1"/>
</dbReference>